<evidence type="ECO:0000313" key="6">
    <source>
        <dbReference type="Proteomes" id="UP000318297"/>
    </source>
</evidence>
<protein>
    <submittedName>
        <fullName evidence="5">Glycosyltransferase involved in cell wall biosynthesis</fullName>
    </submittedName>
</protein>
<dbReference type="RefSeq" id="WP_145228966.1">
    <property type="nucleotide sequence ID" value="NZ_VIVQ01000002.1"/>
</dbReference>
<feature type="domain" description="Glycosyltransferase subfamily 4-like N-terminal" evidence="4">
    <location>
        <begin position="15"/>
        <end position="216"/>
    </location>
</feature>
<proteinExistence type="predicted"/>
<gene>
    <name evidence="5" type="ORF">BKA23_2540</name>
</gene>
<dbReference type="CDD" id="cd03801">
    <property type="entry name" value="GT4_PimA-like"/>
    <property type="match status" value="1"/>
</dbReference>
<feature type="domain" description="Glycosyl transferase family 1" evidence="3">
    <location>
        <begin position="235"/>
        <end position="379"/>
    </location>
</feature>
<comment type="caution">
    <text evidence="5">The sequence shown here is derived from an EMBL/GenBank/DDBJ whole genome shotgun (WGS) entry which is preliminary data.</text>
</comment>
<evidence type="ECO:0000313" key="5">
    <source>
        <dbReference type="EMBL" id="TWE10188.1"/>
    </source>
</evidence>
<evidence type="ECO:0000256" key="2">
    <source>
        <dbReference type="ARBA" id="ARBA00022679"/>
    </source>
</evidence>
<keyword evidence="1" id="KW-0328">Glycosyltransferase</keyword>
<dbReference type="Gene3D" id="3.40.50.2000">
    <property type="entry name" value="Glycogen Phosphorylase B"/>
    <property type="match status" value="2"/>
</dbReference>
<evidence type="ECO:0000259" key="3">
    <source>
        <dbReference type="Pfam" id="PF00534"/>
    </source>
</evidence>
<dbReference type="GO" id="GO:0009103">
    <property type="term" value="P:lipopolysaccharide biosynthetic process"/>
    <property type="evidence" value="ECO:0007669"/>
    <property type="project" value="TreeGrafter"/>
</dbReference>
<dbReference type="PANTHER" id="PTHR46401">
    <property type="entry name" value="GLYCOSYLTRANSFERASE WBBK-RELATED"/>
    <property type="match status" value="1"/>
</dbReference>
<sequence length="412" mass="44747">MRVALASYRSKPHSGGQGVYVRNLSRELVAIGHQVEVFSGPPYPVLDPGVRMTKVESLDLYREPDPFRRPGLREFRSAVDVLEFATMCTAGYPEPRTFGMRLHRLLRDRIADFDILHDNQTLAPGILALERAGMPLLTTIHHPISKDRRLELEAATGWGRLTKRRWYDFVRMQARVARSSRHVLTVSEVSAHDIAADFRVPRQRVRVVPVGVDVQRFCPPTVARVPGRLVTITSADVPLKGMSVLIDALARLDRCAWSELVVVGSPSEKTDKRLAEAGILDRVSFRSGLSDEDLAALIGSAQVQVIPSLYEGFSIPAVEAMACATPVVATRVGALPDLLAGGVGRLVAPGDATALADALTEVLASDQECARMGAAGRQRAATTYSWTAVAQATAQIYADVIADRAAGALSRN</sequence>
<dbReference type="InterPro" id="IPR028098">
    <property type="entry name" value="Glyco_trans_4-like_N"/>
</dbReference>
<dbReference type="Pfam" id="PF00534">
    <property type="entry name" value="Glycos_transf_1"/>
    <property type="match status" value="1"/>
</dbReference>
<accession>A0A561E3K5</accession>
<keyword evidence="6" id="KW-1185">Reference proteome</keyword>
<keyword evidence="2 5" id="KW-0808">Transferase</keyword>
<dbReference type="SUPFAM" id="SSF53756">
    <property type="entry name" value="UDP-Glycosyltransferase/glycogen phosphorylase"/>
    <property type="match status" value="1"/>
</dbReference>
<organism evidence="5 6">
    <name type="scientific">Rudaeicoccus suwonensis</name>
    <dbReference type="NCBI Taxonomy" id="657409"/>
    <lineage>
        <taxon>Bacteria</taxon>
        <taxon>Bacillati</taxon>
        <taxon>Actinomycetota</taxon>
        <taxon>Actinomycetes</taxon>
        <taxon>Micrococcales</taxon>
        <taxon>Dermacoccaceae</taxon>
        <taxon>Rudaeicoccus</taxon>
    </lineage>
</organism>
<name>A0A561E3K5_9MICO</name>
<dbReference type="AlphaFoldDB" id="A0A561E3K5"/>
<evidence type="ECO:0000256" key="1">
    <source>
        <dbReference type="ARBA" id="ARBA00022676"/>
    </source>
</evidence>
<dbReference type="OrthoDB" id="9792269at2"/>
<evidence type="ECO:0000259" key="4">
    <source>
        <dbReference type="Pfam" id="PF13439"/>
    </source>
</evidence>
<dbReference type="Pfam" id="PF13439">
    <property type="entry name" value="Glyco_transf_4"/>
    <property type="match status" value="1"/>
</dbReference>
<dbReference type="PANTHER" id="PTHR46401:SF2">
    <property type="entry name" value="GLYCOSYLTRANSFERASE WBBK-RELATED"/>
    <property type="match status" value="1"/>
</dbReference>
<dbReference type="EMBL" id="VIVQ01000002">
    <property type="protein sequence ID" value="TWE10188.1"/>
    <property type="molecule type" value="Genomic_DNA"/>
</dbReference>
<dbReference type="GO" id="GO:0016757">
    <property type="term" value="F:glycosyltransferase activity"/>
    <property type="evidence" value="ECO:0007669"/>
    <property type="project" value="UniProtKB-KW"/>
</dbReference>
<dbReference type="Proteomes" id="UP000318297">
    <property type="component" value="Unassembled WGS sequence"/>
</dbReference>
<reference evidence="5 6" key="1">
    <citation type="submission" date="2019-06" db="EMBL/GenBank/DDBJ databases">
        <title>Sequencing the genomes of 1000 actinobacteria strains.</title>
        <authorList>
            <person name="Klenk H.-P."/>
        </authorList>
    </citation>
    <scope>NUCLEOTIDE SEQUENCE [LARGE SCALE GENOMIC DNA]</scope>
    <source>
        <strain evidence="5 6">DSM 19560</strain>
    </source>
</reference>
<dbReference type="InterPro" id="IPR001296">
    <property type="entry name" value="Glyco_trans_1"/>
</dbReference>